<keyword evidence="1" id="KW-0732">Signal</keyword>
<evidence type="ECO:0000256" key="1">
    <source>
        <dbReference type="SAM" id="SignalP"/>
    </source>
</evidence>
<dbReference type="Proteomes" id="UP000324222">
    <property type="component" value="Unassembled WGS sequence"/>
</dbReference>
<name>A0A5B7EU57_PORTR</name>
<dbReference type="EMBL" id="VSRR010003579">
    <property type="protein sequence ID" value="MPC36686.1"/>
    <property type="molecule type" value="Genomic_DNA"/>
</dbReference>
<gene>
    <name evidence="2" type="ORF">E2C01_030154</name>
</gene>
<comment type="caution">
    <text evidence="2">The sequence shown here is derived from an EMBL/GenBank/DDBJ whole genome shotgun (WGS) entry which is preliminary data.</text>
</comment>
<accession>A0A5B7EU57</accession>
<keyword evidence="3" id="KW-1185">Reference proteome</keyword>
<dbReference type="AlphaFoldDB" id="A0A5B7EU57"/>
<reference evidence="2 3" key="1">
    <citation type="submission" date="2019-05" db="EMBL/GenBank/DDBJ databases">
        <title>Another draft genome of Portunus trituberculatus and its Hox gene families provides insights of decapod evolution.</title>
        <authorList>
            <person name="Jeong J.-H."/>
            <person name="Song I."/>
            <person name="Kim S."/>
            <person name="Choi T."/>
            <person name="Kim D."/>
            <person name="Ryu S."/>
            <person name="Kim W."/>
        </authorList>
    </citation>
    <scope>NUCLEOTIDE SEQUENCE [LARGE SCALE GENOMIC DNA]</scope>
    <source>
        <tissue evidence="2">Muscle</tissue>
    </source>
</reference>
<proteinExistence type="predicted"/>
<feature type="chain" id="PRO_5023033046" evidence="1">
    <location>
        <begin position="30"/>
        <end position="95"/>
    </location>
</feature>
<evidence type="ECO:0000313" key="2">
    <source>
        <dbReference type="EMBL" id="MPC36686.1"/>
    </source>
</evidence>
<feature type="signal peptide" evidence="1">
    <location>
        <begin position="1"/>
        <end position="29"/>
    </location>
</feature>
<protein>
    <submittedName>
        <fullName evidence="2">Uncharacterized protein</fullName>
    </submittedName>
</protein>
<evidence type="ECO:0000313" key="3">
    <source>
        <dbReference type="Proteomes" id="UP000324222"/>
    </source>
</evidence>
<organism evidence="2 3">
    <name type="scientific">Portunus trituberculatus</name>
    <name type="common">Swimming crab</name>
    <name type="synonym">Neptunus trituberculatus</name>
    <dbReference type="NCBI Taxonomy" id="210409"/>
    <lineage>
        <taxon>Eukaryota</taxon>
        <taxon>Metazoa</taxon>
        <taxon>Ecdysozoa</taxon>
        <taxon>Arthropoda</taxon>
        <taxon>Crustacea</taxon>
        <taxon>Multicrustacea</taxon>
        <taxon>Malacostraca</taxon>
        <taxon>Eumalacostraca</taxon>
        <taxon>Eucarida</taxon>
        <taxon>Decapoda</taxon>
        <taxon>Pleocyemata</taxon>
        <taxon>Brachyura</taxon>
        <taxon>Eubrachyura</taxon>
        <taxon>Portunoidea</taxon>
        <taxon>Portunidae</taxon>
        <taxon>Portuninae</taxon>
        <taxon>Portunus</taxon>
    </lineage>
</organism>
<sequence length="95" mass="10376">MAQRAPPLILLYGARLLPLLCILSHSLLASNPHLLHLAQHPSLCLSHVSEPSQTSLPQLKSEVFNSTHLHYLNAGPLNLPPHSCHVPQHPVVIAK</sequence>